<dbReference type="VEuPathDB" id="FungiDB:An17g00600"/>
<gene>
    <name evidence="1" type="ORF">ABL_08126</name>
</gene>
<name>A0A100IQF7_ASPNG</name>
<dbReference type="VEuPathDB" id="FungiDB:M747DRAFT_236866"/>
<sequence>MNWQNSIIKGNISPHAELSKEDKNVATINFLSELWDIVAHDNQWRDEELKNSLMLFSTENTIMVKGEEWEVYVAILRYRHWAMVVQRYSHFTDPGMRGNMRARVRPIVEAPPWTEDERLLCSREFVTKHILICPADNMFQRLSFHREKQGHTLKSFLTMPWNKSKATMRSKWFSQEEIGPGSKIKLNNEWVVQEAMGEHTFQHDHDDYLARVGPAWTAIRLLVEKKGSRTKAYMRIYKQIMNRGTEAESARMRARQANTSWCPVELKVYRSLPKKRPLIVPRLLEERVTKQDESGSVPGGFLMYIVYEIVPGVQLGDYRGANVFWALDRPERDLIRERFKEGRMKLYPWGFDPYPGKARNLVWHAPTSTLYFVGWFLAYEGIENKNWTPKFWQGWDLVRPPKGRLNSNISCQWTTSVVNLQEPLSVLHHSLSYELVKSTLDSMLISHINLFASDATPFPSHAG</sequence>
<dbReference type="EMBL" id="BCMY01000016">
    <property type="protein sequence ID" value="GAQ45465.1"/>
    <property type="molecule type" value="Genomic_DNA"/>
</dbReference>
<dbReference type="Proteomes" id="UP000068243">
    <property type="component" value="Unassembled WGS sequence"/>
</dbReference>
<reference evidence="2" key="1">
    <citation type="journal article" date="2016" name="Genome Announc.">
        <title>Draft genome sequence of Aspergillus niger strain An76.</title>
        <authorList>
            <person name="Gong W."/>
            <person name="Cheng Z."/>
            <person name="Zhang H."/>
            <person name="Liu L."/>
            <person name="Gao P."/>
            <person name="Wang L."/>
        </authorList>
    </citation>
    <scope>NUCLEOTIDE SEQUENCE [LARGE SCALE GENOMIC DNA]</scope>
    <source>
        <strain evidence="2">An76</strain>
    </source>
</reference>
<dbReference type="AlphaFoldDB" id="A0A100IQF7"/>
<dbReference type="VEuPathDB" id="FungiDB:ATCC64974_64620"/>
<dbReference type="VEuPathDB" id="FungiDB:ASPNIDRAFT2_45101"/>
<protein>
    <submittedName>
        <fullName evidence="1">Similar to An17g00600</fullName>
    </submittedName>
</protein>
<accession>A0A100IQF7</accession>
<evidence type="ECO:0000313" key="1">
    <source>
        <dbReference type="EMBL" id="GAQ45465.1"/>
    </source>
</evidence>
<proteinExistence type="predicted"/>
<comment type="caution">
    <text evidence="1">The sequence shown here is derived from an EMBL/GenBank/DDBJ whole genome shotgun (WGS) entry which is preliminary data.</text>
</comment>
<evidence type="ECO:0000313" key="2">
    <source>
        <dbReference type="Proteomes" id="UP000068243"/>
    </source>
</evidence>
<organism evidence="1 2">
    <name type="scientific">Aspergillus niger</name>
    <dbReference type="NCBI Taxonomy" id="5061"/>
    <lineage>
        <taxon>Eukaryota</taxon>
        <taxon>Fungi</taxon>
        <taxon>Dikarya</taxon>
        <taxon>Ascomycota</taxon>
        <taxon>Pezizomycotina</taxon>
        <taxon>Eurotiomycetes</taxon>
        <taxon>Eurotiomycetidae</taxon>
        <taxon>Eurotiales</taxon>
        <taxon>Aspergillaceae</taxon>
        <taxon>Aspergillus</taxon>
        <taxon>Aspergillus subgen. Circumdati</taxon>
    </lineage>
</organism>
<dbReference type="OrthoDB" id="4207132at2759"/>